<protein>
    <submittedName>
        <fullName evidence="1">Uncharacterized protein</fullName>
    </submittedName>
</protein>
<evidence type="ECO:0000313" key="2">
    <source>
        <dbReference type="Proteomes" id="UP001431776"/>
    </source>
</evidence>
<dbReference type="RefSeq" id="WP_349243771.1">
    <property type="nucleotide sequence ID" value="NZ_JASCXX010000004.1"/>
</dbReference>
<accession>A0AAW6TRZ1</accession>
<sequence>MPDGLVDPAQTCYRGDMMDRIDEDVRRQIDQLVDAYRDRCLWFLRADYYPTDRQEALRTLDYIRRYGDREAFRKAGELYQWLSPDSSRPSATS</sequence>
<evidence type="ECO:0000313" key="1">
    <source>
        <dbReference type="EMBL" id="MDI6448365.1"/>
    </source>
</evidence>
<organism evidence="1 2">
    <name type="scientific">Anaerobaca lacustris</name>
    <dbReference type="NCBI Taxonomy" id="3044600"/>
    <lineage>
        <taxon>Bacteria</taxon>
        <taxon>Pseudomonadati</taxon>
        <taxon>Planctomycetota</taxon>
        <taxon>Phycisphaerae</taxon>
        <taxon>Sedimentisphaerales</taxon>
        <taxon>Anaerobacaceae</taxon>
        <taxon>Anaerobaca</taxon>
    </lineage>
</organism>
<dbReference type="Proteomes" id="UP001431776">
    <property type="component" value="Unassembled WGS sequence"/>
</dbReference>
<comment type="caution">
    <text evidence="1">The sequence shown here is derived from an EMBL/GenBank/DDBJ whole genome shotgun (WGS) entry which is preliminary data.</text>
</comment>
<name>A0AAW6TRZ1_9BACT</name>
<gene>
    <name evidence="1" type="ORF">QJ522_04865</name>
</gene>
<reference evidence="1" key="1">
    <citation type="submission" date="2023-05" db="EMBL/GenBank/DDBJ databases">
        <title>Anaerotaeda fermentans gen. nov., sp. nov., a novel anaerobic planctomycete of the new family within the order Sedimentisphaerales isolated from Taman Peninsula, Russia.</title>
        <authorList>
            <person name="Khomyakova M.A."/>
            <person name="Merkel A.Y."/>
            <person name="Slobodkin A.I."/>
        </authorList>
    </citation>
    <scope>NUCLEOTIDE SEQUENCE</scope>
    <source>
        <strain evidence="1">M17dextr</strain>
    </source>
</reference>
<proteinExistence type="predicted"/>
<dbReference type="AlphaFoldDB" id="A0AAW6TRZ1"/>
<keyword evidence="2" id="KW-1185">Reference proteome</keyword>
<dbReference type="EMBL" id="JASCXX010000004">
    <property type="protein sequence ID" value="MDI6448365.1"/>
    <property type="molecule type" value="Genomic_DNA"/>
</dbReference>